<organism evidence="4 5">
    <name type="scientific">Providencia rustigianii</name>
    <dbReference type="NCBI Taxonomy" id="158850"/>
    <lineage>
        <taxon>Bacteria</taxon>
        <taxon>Pseudomonadati</taxon>
        <taxon>Pseudomonadota</taxon>
        <taxon>Gammaproteobacteria</taxon>
        <taxon>Enterobacterales</taxon>
        <taxon>Morganellaceae</taxon>
        <taxon>Providencia</taxon>
    </lineage>
</organism>
<dbReference type="RefSeq" id="WP_115163924.1">
    <property type="nucleotide sequence ID" value="NZ_JAOXCZ010000052.1"/>
</dbReference>
<dbReference type="Pfam" id="PF22753">
    <property type="entry name" value="Ape1_N"/>
    <property type="match status" value="1"/>
</dbReference>
<sequence>MKLNNLRQAKSKLLSTSVVTLLALGLISCQTPDNQRGKTSQPKWSASTEQGQLVNNGEPNLGLLASKLRQGSQQVHIVQIGDSHTAADFFSGELRTLFQQRYGDAGPGFVPPISVPGQRTATINRVSDKADWTLASSRKDERFDYPLGGLIAEPHSNSSNVLLKPLQPVQNSYRLQALYQSSANSQMKVSPSSSSMVTLPATGNNWQFSAPVNTQLPSQVSMSQQGNLKVGGWLVRSNKPGVMLSAVGLNGATINMLDKWQSQWSATLAEMSPDMVILAFGTNEAFNDTLNLTAYEQSLREKIRQIRQQMPNAVIMLVGPSDSIKFSSAAGCTAQMPVNLMNVIRIQKAVAAQEHTLFWDWQAYMGGPCSIRSWAAQGLARPDNVHFSADGYKKSAQALYSQFNQMLK</sequence>
<reference evidence="4 5" key="1">
    <citation type="submission" date="2018-06" db="EMBL/GenBank/DDBJ databases">
        <authorList>
            <consortium name="Pathogen Informatics"/>
            <person name="Doyle S."/>
        </authorList>
    </citation>
    <scope>NUCLEOTIDE SEQUENCE [LARGE SCALE GENOMIC DNA]</scope>
    <source>
        <strain evidence="4 5">NCTC12026</strain>
    </source>
</reference>
<dbReference type="PANTHER" id="PTHR30383:SF29">
    <property type="entry name" value="SGNH HYDROLASE-TYPE ESTERASE DOMAIN-CONTAINING PROTEIN"/>
    <property type="match status" value="1"/>
</dbReference>
<feature type="domain" description="SGNH hydrolase-type esterase" evidence="2">
    <location>
        <begin position="245"/>
        <end position="393"/>
    </location>
</feature>
<feature type="region of interest" description="Disordered" evidence="1">
    <location>
        <begin position="32"/>
        <end position="52"/>
    </location>
</feature>
<dbReference type="InterPro" id="IPR055041">
    <property type="entry name" value="Ape1_N"/>
</dbReference>
<keyword evidence="4" id="KW-0378">Hydrolase</keyword>
<dbReference type="Pfam" id="PF13472">
    <property type="entry name" value="Lipase_GDSL_2"/>
    <property type="match status" value="1"/>
</dbReference>
<dbReference type="EMBL" id="UGUA01000002">
    <property type="protein sequence ID" value="SUC34328.1"/>
    <property type="molecule type" value="Genomic_DNA"/>
</dbReference>
<evidence type="ECO:0000256" key="1">
    <source>
        <dbReference type="SAM" id="MobiDB-lite"/>
    </source>
</evidence>
<dbReference type="Gene3D" id="2.60.120.1360">
    <property type="match status" value="1"/>
</dbReference>
<dbReference type="SUPFAM" id="SSF52266">
    <property type="entry name" value="SGNH hydrolase"/>
    <property type="match status" value="1"/>
</dbReference>
<dbReference type="OrthoDB" id="7985403at2"/>
<dbReference type="InterPro" id="IPR051532">
    <property type="entry name" value="Ester_Hydrolysis_Enzymes"/>
</dbReference>
<evidence type="ECO:0000313" key="4">
    <source>
        <dbReference type="EMBL" id="SUC34328.1"/>
    </source>
</evidence>
<dbReference type="Proteomes" id="UP000255129">
    <property type="component" value="Unassembled WGS sequence"/>
</dbReference>
<gene>
    <name evidence="4" type="ORF">NCTC12026_00665</name>
</gene>
<dbReference type="Gene3D" id="3.40.50.1110">
    <property type="entry name" value="SGNH hydrolase"/>
    <property type="match status" value="1"/>
</dbReference>
<dbReference type="GO" id="GO:0016788">
    <property type="term" value="F:hydrolase activity, acting on ester bonds"/>
    <property type="evidence" value="ECO:0007669"/>
    <property type="project" value="UniProtKB-ARBA"/>
</dbReference>
<dbReference type="GeneID" id="93420011"/>
<name>A0A379G026_9GAMM</name>
<evidence type="ECO:0000313" key="5">
    <source>
        <dbReference type="Proteomes" id="UP000255129"/>
    </source>
</evidence>
<dbReference type="InterPro" id="IPR036514">
    <property type="entry name" value="SGNH_hydro_sf"/>
</dbReference>
<dbReference type="InterPro" id="IPR013830">
    <property type="entry name" value="SGNH_hydro"/>
</dbReference>
<evidence type="ECO:0000259" key="3">
    <source>
        <dbReference type="Pfam" id="PF22753"/>
    </source>
</evidence>
<accession>A0A379G026</accession>
<proteinExistence type="predicted"/>
<dbReference type="PROSITE" id="PS51257">
    <property type="entry name" value="PROKAR_LIPOPROTEIN"/>
    <property type="match status" value="1"/>
</dbReference>
<feature type="domain" description="Peptidoglycan O-acetylesterase N-terminal" evidence="3">
    <location>
        <begin position="106"/>
        <end position="217"/>
    </location>
</feature>
<dbReference type="AlphaFoldDB" id="A0A379G026"/>
<dbReference type="PANTHER" id="PTHR30383">
    <property type="entry name" value="THIOESTERASE 1/PROTEASE 1/LYSOPHOSPHOLIPASE L1"/>
    <property type="match status" value="1"/>
</dbReference>
<protein>
    <submittedName>
        <fullName evidence="4">GDSL-like Lipase/Acylhydrolase</fullName>
    </submittedName>
</protein>
<evidence type="ECO:0000259" key="2">
    <source>
        <dbReference type="Pfam" id="PF13472"/>
    </source>
</evidence>
<dbReference type="CDD" id="cd01825">
    <property type="entry name" value="SGNH_hydrolase_peri1"/>
    <property type="match status" value="1"/>
</dbReference>